<keyword evidence="3" id="KW-0175">Coiled coil</keyword>
<evidence type="ECO:0000313" key="5">
    <source>
        <dbReference type="EMBL" id="SDC43611.1"/>
    </source>
</evidence>
<dbReference type="GO" id="GO:0022627">
    <property type="term" value="C:cytosolic small ribosomal subunit"/>
    <property type="evidence" value="ECO:0007669"/>
    <property type="project" value="TreeGrafter"/>
</dbReference>
<evidence type="ECO:0000259" key="4">
    <source>
        <dbReference type="Pfam" id="PF16321"/>
    </source>
</evidence>
<comment type="similarity">
    <text evidence="2">Belongs to the HPF/YfiA ribosome-associated protein family. Long HPF subfamily.</text>
</comment>
<evidence type="ECO:0000313" key="7">
    <source>
        <dbReference type="Proteomes" id="UP000199322"/>
    </source>
</evidence>
<reference evidence="6 8" key="2">
    <citation type="submission" date="2019-04" db="EMBL/GenBank/DDBJ databases">
        <title>Draft genome sequence data and analysis of a Fermenting Bacterium, Geotoga petraea strain HO-Geo1, isolated from heavy-oil petroleum reservoir in Russia.</title>
        <authorList>
            <person name="Grouzdev D.S."/>
            <person name="Semenova E.M."/>
            <person name="Sokolova D.S."/>
            <person name="Tourova T.P."/>
            <person name="Poltaraus A.B."/>
            <person name="Nazina T.N."/>
        </authorList>
    </citation>
    <scope>NUCLEOTIDE SEQUENCE [LARGE SCALE GENOMIC DNA]</scope>
    <source>
        <strain evidence="6 8">HO-Geo1</strain>
    </source>
</reference>
<dbReference type="InterPro" id="IPR032528">
    <property type="entry name" value="Ribosom_S30AE_C"/>
</dbReference>
<evidence type="ECO:0000256" key="2">
    <source>
        <dbReference type="HAMAP-Rule" id="MF_00839"/>
    </source>
</evidence>
<proteinExistence type="inferred from homology"/>
<comment type="subcellular location">
    <subcellularLocation>
        <location evidence="2">Cytoplasm</location>
    </subcellularLocation>
</comment>
<comment type="subunit">
    <text evidence="2">Interacts with 100S ribosomes.</text>
</comment>
<dbReference type="GO" id="GO:0045900">
    <property type="term" value="P:negative regulation of translational elongation"/>
    <property type="evidence" value="ECO:0007669"/>
    <property type="project" value="TreeGrafter"/>
</dbReference>
<dbReference type="InterPro" id="IPR003489">
    <property type="entry name" value="RHF/RaiA"/>
</dbReference>
<dbReference type="RefSeq" id="WP_091403414.1">
    <property type="nucleotide sequence ID" value="NZ_FMYV01000004.1"/>
</dbReference>
<dbReference type="HAMAP" id="MF_00839">
    <property type="entry name" value="HPF"/>
    <property type="match status" value="1"/>
</dbReference>
<dbReference type="AlphaFoldDB" id="A0A1G6LK48"/>
<dbReference type="CDD" id="cd00552">
    <property type="entry name" value="RaiA"/>
    <property type="match status" value="1"/>
</dbReference>
<keyword evidence="5" id="KW-0687">Ribonucleoprotein</keyword>
<name>A0A1G6LK48_9BACT</name>
<dbReference type="InterPro" id="IPR036567">
    <property type="entry name" value="RHF-like"/>
</dbReference>
<reference evidence="5 7" key="1">
    <citation type="submission" date="2016-10" db="EMBL/GenBank/DDBJ databases">
        <authorList>
            <person name="de Groot N.N."/>
        </authorList>
    </citation>
    <scope>NUCLEOTIDE SEQUENCE [LARGE SCALE GENOMIC DNA]</scope>
    <source>
        <strain evidence="5 7">WG14</strain>
    </source>
</reference>
<evidence type="ECO:0000256" key="1">
    <source>
        <dbReference type="ARBA" id="ARBA00022845"/>
    </source>
</evidence>
<organism evidence="5 7">
    <name type="scientific">Geotoga petraea</name>
    <dbReference type="NCBI Taxonomy" id="28234"/>
    <lineage>
        <taxon>Bacteria</taxon>
        <taxon>Thermotogati</taxon>
        <taxon>Thermotogota</taxon>
        <taxon>Thermotogae</taxon>
        <taxon>Petrotogales</taxon>
        <taxon>Petrotogaceae</taxon>
        <taxon>Geotoga</taxon>
    </lineage>
</organism>
<keyword evidence="1 2" id="KW-0810">Translation regulation</keyword>
<dbReference type="Proteomes" id="UP000199322">
    <property type="component" value="Unassembled WGS sequence"/>
</dbReference>
<keyword evidence="2" id="KW-0963">Cytoplasm</keyword>
<dbReference type="STRING" id="28234.SAMN04488588_1062"/>
<keyword evidence="5" id="KW-0689">Ribosomal protein</keyword>
<dbReference type="Pfam" id="PF16321">
    <property type="entry name" value="Ribosom_S30AE_C"/>
    <property type="match status" value="1"/>
</dbReference>
<dbReference type="InterPro" id="IPR034694">
    <property type="entry name" value="HPF_long/plastid"/>
</dbReference>
<evidence type="ECO:0000256" key="3">
    <source>
        <dbReference type="SAM" id="Coils"/>
    </source>
</evidence>
<comment type="function">
    <text evidence="2">Required for dimerization of active 70S ribosomes into 100S ribosomes in stationary phase; 100S ribosomes are translationally inactive and sometimes present during exponential growth.</text>
</comment>
<dbReference type="EMBL" id="FMYV01000004">
    <property type="protein sequence ID" value="SDC43611.1"/>
    <property type="molecule type" value="Genomic_DNA"/>
</dbReference>
<evidence type="ECO:0000313" key="6">
    <source>
        <dbReference type="EMBL" id="TGG87620.1"/>
    </source>
</evidence>
<dbReference type="SUPFAM" id="SSF69754">
    <property type="entry name" value="Ribosome binding protein Y (YfiA homologue)"/>
    <property type="match status" value="1"/>
</dbReference>
<dbReference type="InterPro" id="IPR038416">
    <property type="entry name" value="Ribosom_S30AE_C_sf"/>
</dbReference>
<dbReference type="OrthoDB" id="9794975at2"/>
<dbReference type="NCBIfam" id="TIGR00741">
    <property type="entry name" value="yfiA"/>
    <property type="match status" value="1"/>
</dbReference>
<sequence>MEFKVFVKDIQLTPALQNYIEKRMSKPDHMLKKHEDLLSPADFRIQKEGGIYKVEITAHFKKFNKIIKVEEKDGDLYEAIDNVTDSLERKIRKLKTRIQEHDSKKQFNEAIKDTEENEEQSRIRKTKRYDLSMMPAEEALLQAELLGHNFFVFRNADTNEVNVVYKRNNGSFGLIEFVE</sequence>
<gene>
    <name evidence="6" type="primary">raiA</name>
    <name evidence="2" type="synonym">hpf</name>
    <name evidence="6" type="ORF">E4650_07715</name>
    <name evidence="5" type="ORF">SAMN04488588_1062</name>
</gene>
<dbReference type="PANTHER" id="PTHR33231:SF1">
    <property type="entry name" value="30S RIBOSOMAL PROTEIN"/>
    <property type="match status" value="1"/>
</dbReference>
<dbReference type="EMBL" id="SRME01000004">
    <property type="protein sequence ID" value="TGG87620.1"/>
    <property type="molecule type" value="Genomic_DNA"/>
</dbReference>
<evidence type="ECO:0000313" key="8">
    <source>
        <dbReference type="Proteomes" id="UP000297288"/>
    </source>
</evidence>
<keyword evidence="7" id="KW-1185">Reference proteome</keyword>
<dbReference type="Pfam" id="PF02482">
    <property type="entry name" value="Ribosomal_S30AE"/>
    <property type="match status" value="1"/>
</dbReference>
<dbReference type="Gene3D" id="3.30.505.50">
    <property type="entry name" value="Sigma 54 modulation/S30EA ribosomal protein, C-terminal domain"/>
    <property type="match status" value="1"/>
</dbReference>
<dbReference type="Gene3D" id="3.30.160.100">
    <property type="entry name" value="Ribosome hibernation promotion factor-like"/>
    <property type="match status" value="1"/>
</dbReference>
<dbReference type="InterPro" id="IPR050574">
    <property type="entry name" value="HPF/YfiA_ribosome-assoc"/>
</dbReference>
<dbReference type="Proteomes" id="UP000297288">
    <property type="component" value="Unassembled WGS sequence"/>
</dbReference>
<protein>
    <recommendedName>
        <fullName evidence="2">Ribosome hibernation promoting factor</fullName>
        <shortName evidence="2">HPF</shortName>
    </recommendedName>
</protein>
<dbReference type="PANTHER" id="PTHR33231">
    <property type="entry name" value="30S RIBOSOMAL PROTEIN"/>
    <property type="match status" value="1"/>
</dbReference>
<feature type="coiled-coil region" evidence="3">
    <location>
        <begin position="77"/>
        <end position="124"/>
    </location>
</feature>
<dbReference type="GO" id="GO:0043024">
    <property type="term" value="F:ribosomal small subunit binding"/>
    <property type="evidence" value="ECO:0007669"/>
    <property type="project" value="TreeGrafter"/>
</dbReference>
<feature type="domain" description="Sigma 54 modulation/S30EA ribosomal protein C-terminal" evidence="4">
    <location>
        <begin position="119"/>
        <end position="174"/>
    </location>
</feature>
<accession>A0A1G6LK48</accession>